<dbReference type="EMBL" id="BTCL01000013">
    <property type="protein sequence ID" value="GMK46628.1"/>
    <property type="molecule type" value="Genomic_DNA"/>
</dbReference>
<keyword evidence="7 8" id="KW-0472">Membrane</keyword>
<feature type="transmembrane region" description="Helical" evidence="8">
    <location>
        <begin position="73"/>
        <end position="90"/>
    </location>
</feature>
<evidence type="ECO:0000256" key="7">
    <source>
        <dbReference type="ARBA" id="ARBA00023136"/>
    </source>
</evidence>
<evidence type="ECO:0000256" key="6">
    <source>
        <dbReference type="ARBA" id="ARBA00022989"/>
    </source>
</evidence>
<reference evidence="10 11" key="1">
    <citation type="submission" date="2023-05" db="EMBL/GenBank/DDBJ databases">
        <title>Draft genome of Paenibacillus sp. CCS26.</title>
        <authorList>
            <person name="Akita H."/>
            <person name="Shinto Y."/>
            <person name="Kimura Z."/>
        </authorList>
    </citation>
    <scope>NUCLEOTIDE SEQUENCE [LARGE SCALE GENOMIC DNA]</scope>
    <source>
        <strain evidence="10 11">CCS26</strain>
    </source>
</reference>
<evidence type="ECO:0000256" key="8">
    <source>
        <dbReference type="SAM" id="Phobius"/>
    </source>
</evidence>
<feature type="transmembrane region" description="Helical" evidence="8">
    <location>
        <begin position="110"/>
        <end position="128"/>
    </location>
</feature>
<keyword evidence="5 8" id="KW-0812">Transmembrane</keyword>
<keyword evidence="6 8" id="KW-1133">Transmembrane helix</keyword>
<keyword evidence="3" id="KW-0813">Transport</keyword>
<feature type="transmembrane region" description="Helical" evidence="8">
    <location>
        <begin position="162"/>
        <end position="179"/>
    </location>
</feature>
<feature type="chain" id="PRO_5046301823" evidence="9">
    <location>
        <begin position="27"/>
        <end position="225"/>
    </location>
</feature>
<dbReference type="PANTHER" id="PTHR36122:SF2">
    <property type="entry name" value="NICOTINAMIDE RIBOSIDE TRANSPORTER PNUC"/>
    <property type="match status" value="1"/>
</dbReference>
<evidence type="ECO:0000313" key="11">
    <source>
        <dbReference type="Proteomes" id="UP001285921"/>
    </source>
</evidence>
<sequence>MMKQNLSMLGLLAAILAVAYFTSSSAIEIAATTTGLAAVWLTAKEKMWTWPISLVNVACFFYMFLDVKLYADMTLQVFFFVLSIYGWAVWMTKREGAAVRPTRTWTRRMAALLLVFLIVFTVAWGYILERYTDASIPYLDAFIATLSLVAQFLLSYKILQNWYFWIVVDVLSIGMYYYKELYATSFLYVIFLGIAIMGLVEWKREYARRASAVQALQDEVNTYAG</sequence>
<dbReference type="NCBIfam" id="TIGR01528">
    <property type="entry name" value="NMN_trans_PnuC"/>
    <property type="match status" value="1"/>
</dbReference>
<dbReference type="InterPro" id="IPR006419">
    <property type="entry name" value="NMN_transpt_PnuC"/>
</dbReference>
<proteinExistence type="inferred from homology"/>
<keyword evidence="4" id="KW-1003">Cell membrane</keyword>
<accession>A0ABQ6NPX5</accession>
<protein>
    <submittedName>
        <fullName evidence="10">Nicotinamide mononucleotide transporter</fullName>
    </submittedName>
</protein>
<feature type="transmembrane region" description="Helical" evidence="8">
    <location>
        <begin position="134"/>
        <end position="155"/>
    </location>
</feature>
<organism evidence="10 11">
    <name type="scientific">Paenibacillus glycanilyticus</name>
    <dbReference type="NCBI Taxonomy" id="126569"/>
    <lineage>
        <taxon>Bacteria</taxon>
        <taxon>Bacillati</taxon>
        <taxon>Bacillota</taxon>
        <taxon>Bacilli</taxon>
        <taxon>Bacillales</taxon>
        <taxon>Paenibacillaceae</taxon>
        <taxon>Paenibacillus</taxon>
    </lineage>
</organism>
<name>A0ABQ6NPX5_9BACL</name>
<feature type="transmembrane region" description="Helical" evidence="8">
    <location>
        <begin position="185"/>
        <end position="202"/>
    </location>
</feature>
<dbReference type="Pfam" id="PF04973">
    <property type="entry name" value="NMN_transporter"/>
    <property type="match status" value="1"/>
</dbReference>
<evidence type="ECO:0000256" key="4">
    <source>
        <dbReference type="ARBA" id="ARBA00022475"/>
    </source>
</evidence>
<evidence type="ECO:0000256" key="1">
    <source>
        <dbReference type="ARBA" id="ARBA00004651"/>
    </source>
</evidence>
<comment type="subcellular location">
    <subcellularLocation>
        <location evidence="1">Cell membrane</location>
        <topology evidence="1">Multi-pass membrane protein</topology>
    </subcellularLocation>
</comment>
<keyword evidence="11" id="KW-1185">Reference proteome</keyword>
<feature type="signal peptide" evidence="9">
    <location>
        <begin position="1"/>
        <end position="26"/>
    </location>
</feature>
<evidence type="ECO:0000313" key="10">
    <source>
        <dbReference type="EMBL" id="GMK46628.1"/>
    </source>
</evidence>
<comment type="similarity">
    <text evidence="2">Belongs to the nicotinamide ribonucleoside (NR) uptake permease (TC 4.B.1) family.</text>
</comment>
<comment type="caution">
    <text evidence="10">The sequence shown here is derived from an EMBL/GenBank/DDBJ whole genome shotgun (WGS) entry which is preliminary data.</text>
</comment>
<evidence type="ECO:0000256" key="5">
    <source>
        <dbReference type="ARBA" id="ARBA00022692"/>
    </source>
</evidence>
<keyword evidence="9" id="KW-0732">Signal</keyword>
<dbReference type="Proteomes" id="UP001285921">
    <property type="component" value="Unassembled WGS sequence"/>
</dbReference>
<dbReference type="RefSeq" id="WP_317980854.1">
    <property type="nucleotide sequence ID" value="NZ_BTCL01000013.1"/>
</dbReference>
<gene>
    <name evidence="10" type="ORF">PghCCS26_37570</name>
</gene>
<evidence type="ECO:0000256" key="9">
    <source>
        <dbReference type="SAM" id="SignalP"/>
    </source>
</evidence>
<dbReference type="PANTHER" id="PTHR36122">
    <property type="entry name" value="NICOTINAMIDE RIBOSIDE TRANSPORTER PNUC"/>
    <property type="match status" value="1"/>
</dbReference>
<evidence type="ECO:0000256" key="3">
    <source>
        <dbReference type="ARBA" id="ARBA00022448"/>
    </source>
</evidence>
<evidence type="ECO:0000256" key="2">
    <source>
        <dbReference type="ARBA" id="ARBA00006669"/>
    </source>
</evidence>